<evidence type="ECO:0000313" key="1">
    <source>
        <dbReference type="EMBL" id="CAI0388478.1"/>
    </source>
</evidence>
<gene>
    <name evidence="1" type="ORF">LITE_LOCUS5844</name>
</gene>
<organism evidence="1 2">
    <name type="scientific">Linum tenue</name>
    <dbReference type="NCBI Taxonomy" id="586396"/>
    <lineage>
        <taxon>Eukaryota</taxon>
        <taxon>Viridiplantae</taxon>
        <taxon>Streptophyta</taxon>
        <taxon>Embryophyta</taxon>
        <taxon>Tracheophyta</taxon>
        <taxon>Spermatophyta</taxon>
        <taxon>Magnoliopsida</taxon>
        <taxon>eudicotyledons</taxon>
        <taxon>Gunneridae</taxon>
        <taxon>Pentapetalae</taxon>
        <taxon>rosids</taxon>
        <taxon>fabids</taxon>
        <taxon>Malpighiales</taxon>
        <taxon>Linaceae</taxon>
        <taxon>Linum</taxon>
    </lineage>
</organism>
<name>A0AAV0HV75_9ROSI</name>
<evidence type="ECO:0000313" key="2">
    <source>
        <dbReference type="Proteomes" id="UP001154282"/>
    </source>
</evidence>
<dbReference type="AlphaFoldDB" id="A0AAV0HV75"/>
<keyword evidence="2" id="KW-1185">Reference proteome</keyword>
<comment type="caution">
    <text evidence="1">The sequence shown here is derived from an EMBL/GenBank/DDBJ whole genome shotgun (WGS) entry which is preliminary data.</text>
</comment>
<protein>
    <submittedName>
        <fullName evidence="1">Uncharacterized protein</fullName>
    </submittedName>
</protein>
<reference evidence="1" key="1">
    <citation type="submission" date="2022-08" db="EMBL/GenBank/DDBJ databases">
        <authorList>
            <person name="Gutierrez-Valencia J."/>
        </authorList>
    </citation>
    <scope>NUCLEOTIDE SEQUENCE</scope>
</reference>
<dbReference type="Proteomes" id="UP001154282">
    <property type="component" value="Unassembled WGS sequence"/>
</dbReference>
<accession>A0AAV0HV75</accession>
<dbReference type="EMBL" id="CAMGYJ010000002">
    <property type="protein sequence ID" value="CAI0388478.1"/>
    <property type="molecule type" value="Genomic_DNA"/>
</dbReference>
<proteinExistence type="predicted"/>
<sequence>MRTPFSFSLSFVRYHSLNLHSTSFSFWLVPNCTSWQLISELVLSVVANL</sequence>